<protein>
    <submittedName>
        <fullName evidence="2">Uncharacterized protein</fullName>
    </submittedName>
</protein>
<proteinExistence type="predicted"/>
<reference evidence="2" key="1">
    <citation type="submission" date="2021-01" db="EMBL/GenBank/DDBJ databases">
        <authorList>
            <person name="Kaushik A."/>
        </authorList>
    </citation>
    <scope>NUCLEOTIDE SEQUENCE</scope>
    <source>
        <strain evidence="2">AG1-1B</strain>
    </source>
</reference>
<dbReference type="Proteomes" id="UP000663826">
    <property type="component" value="Unassembled WGS sequence"/>
</dbReference>
<sequence>MSSIFNIADYTCAPATITYDDDDNLINVVMNVGAKGTYTYKTDHIPSGNLHPFAGQIFYTDIDSLTPTDGIGYQLRTGGKYAVVTIGDSDQPATAVIVAHNERIVGKKSNEGEGDWTVAKPRTERRVPKPPASSAGDY</sequence>
<feature type="region of interest" description="Disordered" evidence="1">
    <location>
        <begin position="108"/>
        <end position="138"/>
    </location>
</feature>
<dbReference type="EMBL" id="CAJMWQ010000937">
    <property type="protein sequence ID" value="CAE6399738.1"/>
    <property type="molecule type" value="Genomic_DNA"/>
</dbReference>
<name>A0A8H2WNI5_9AGAM</name>
<accession>A0A8H2WNI5</accession>
<evidence type="ECO:0000256" key="1">
    <source>
        <dbReference type="SAM" id="MobiDB-lite"/>
    </source>
</evidence>
<dbReference type="AlphaFoldDB" id="A0A8H2WNI5"/>
<comment type="caution">
    <text evidence="2">The sequence shown here is derived from an EMBL/GenBank/DDBJ whole genome shotgun (WGS) entry which is preliminary data.</text>
</comment>
<organism evidence="2 3">
    <name type="scientific">Rhizoctonia solani</name>
    <dbReference type="NCBI Taxonomy" id="456999"/>
    <lineage>
        <taxon>Eukaryota</taxon>
        <taxon>Fungi</taxon>
        <taxon>Dikarya</taxon>
        <taxon>Basidiomycota</taxon>
        <taxon>Agaricomycotina</taxon>
        <taxon>Agaricomycetes</taxon>
        <taxon>Cantharellales</taxon>
        <taxon>Ceratobasidiaceae</taxon>
        <taxon>Rhizoctonia</taxon>
    </lineage>
</organism>
<gene>
    <name evidence="2" type="ORF">RDB_LOCUS30742</name>
</gene>
<evidence type="ECO:0000313" key="2">
    <source>
        <dbReference type="EMBL" id="CAE6399738.1"/>
    </source>
</evidence>
<evidence type="ECO:0000313" key="3">
    <source>
        <dbReference type="Proteomes" id="UP000663826"/>
    </source>
</evidence>